<gene>
    <name evidence="3" type="ORF">S12H4_30623</name>
</gene>
<keyword evidence="1" id="KW-0560">Oxidoreductase</keyword>
<dbReference type="PANTHER" id="PTHR32154">
    <property type="entry name" value="PYRUVATE-FLAVODOXIN OXIDOREDUCTASE-RELATED"/>
    <property type="match status" value="1"/>
</dbReference>
<organism evidence="3">
    <name type="scientific">marine sediment metagenome</name>
    <dbReference type="NCBI Taxonomy" id="412755"/>
    <lineage>
        <taxon>unclassified sequences</taxon>
        <taxon>metagenomes</taxon>
        <taxon>ecological metagenomes</taxon>
    </lineage>
</organism>
<sequence>MLCEEFLMTKVRQKTKKFTIASDLPGHVELMLGNEAIARGIVEAGAQVAAAYPGTPSSEILENLAKVAKNVGMYVQWSTNEKVAAEVVAAASMAGLRAVTAMKAQGLNVAWDFLMHLNLIGTGKGGLPIPETEGLPHERQ</sequence>
<feature type="domain" description="Pyruvate flavodoxin/ferredoxin oxidoreductase pyrimidine binding" evidence="2">
    <location>
        <begin position="40"/>
        <end position="110"/>
    </location>
</feature>
<comment type="caution">
    <text evidence="3">The sequence shown here is derived from an EMBL/GenBank/DDBJ whole genome shotgun (WGS) entry which is preliminary data.</text>
</comment>
<dbReference type="GO" id="GO:0016491">
    <property type="term" value="F:oxidoreductase activity"/>
    <property type="evidence" value="ECO:0007669"/>
    <property type="project" value="UniProtKB-KW"/>
</dbReference>
<dbReference type="InterPro" id="IPR002880">
    <property type="entry name" value="Pyrv_Fd/Flavodoxin_OxRdtase_N"/>
</dbReference>
<dbReference type="EMBL" id="BARW01017783">
    <property type="protein sequence ID" value="GAI91336.1"/>
    <property type="molecule type" value="Genomic_DNA"/>
</dbReference>
<evidence type="ECO:0000256" key="1">
    <source>
        <dbReference type="ARBA" id="ARBA00023002"/>
    </source>
</evidence>
<evidence type="ECO:0000259" key="2">
    <source>
        <dbReference type="Pfam" id="PF01855"/>
    </source>
</evidence>
<dbReference type="CDD" id="cd07034">
    <property type="entry name" value="TPP_PYR_PFOR_IOR-alpha_like"/>
    <property type="match status" value="1"/>
</dbReference>
<proteinExistence type="predicted"/>
<dbReference type="AlphaFoldDB" id="X1TIY4"/>
<accession>X1TIY4</accession>
<dbReference type="GO" id="GO:0006979">
    <property type="term" value="P:response to oxidative stress"/>
    <property type="evidence" value="ECO:0007669"/>
    <property type="project" value="TreeGrafter"/>
</dbReference>
<dbReference type="Pfam" id="PF01855">
    <property type="entry name" value="POR_N"/>
    <property type="match status" value="1"/>
</dbReference>
<dbReference type="PANTHER" id="PTHR32154:SF30">
    <property type="entry name" value="2-OXOACID OXIDOREDUCTASE (FERREDOXIN)"/>
    <property type="match status" value="1"/>
</dbReference>
<dbReference type="SUPFAM" id="SSF52518">
    <property type="entry name" value="Thiamin diphosphate-binding fold (THDP-binding)"/>
    <property type="match status" value="1"/>
</dbReference>
<name>X1TIY4_9ZZZZ</name>
<reference evidence="3" key="1">
    <citation type="journal article" date="2014" name="Front. Microbiol.">
        <title>High frequency of phylogenetically diverse reductive dehalogenase-homologous genes in deep subseafloor sedimentary metagenomes.</title>
        <authorList>
            <person name="Kawai M."/>
            <person name="Futagami T."/>
            <person name="Toyoda A."/>
            <person name="Takaki Y."/>
            <person name="Nishi S."/>
            <person name="Hori S."/>
            <person name="Arai W."/>
            <person name="Tsubouchi T."/>
            <person name="Morono Y."/>
            <person name="Uchiyama I."/>
            <person name="Ito T."/>
            <person name="Fujiyama A."/>
            <person name="Inagaki F."/>
            <person name="Takami H."/>
        </authorList>
    </citation>
    <scope>NUCLEOTIDE SEQUENCE</scope>
    <source>
        <strain evidence="3">Expedition CK06-06</strain>
    </source>
</reference>
<dbReference type="InterPro" id="IPR050722">
    <property type="entry name" value="Pyruvate:ferred/Flavod_OxRd"/>
</dbReference>
<dbReference type="Gene3D" id="3.40.50.970">
    <property type="match status" value="1"/>
</dbReference>
<dbReference type="InterPro" id="IPR029061">
    <property type="entry name" value="THDP-binding"/>
</dbReference>
<evidence type="ECO:0000313" key="3">
    <source>
        <dbReference type="EMBL" id="GAI91336.1"/>
    </source>
</evidence>
<protein>
    <recommendedName>
        <fullName evidence="2">Pyruvate flavodoxin/ferredoxin oxidoreductase pyrimidine binding domain-containing protein</fullName>
    </recommendedName>
</protein>